<accession>A0AAN9FU03</accession>
<keyword evidence="3" id="KW-1185">Reference proteome</keyword>
<feature type="region of interest" description="Disordered" evidence="1">
    <location>
        <begin position="501"/>
        <end position="523"/>
    </location>
</feature>
<protein>
    <recommendedName>
        <fullName evidence="4">VWFC domain-containing protein</fullName>
    </recommendedName>
</protein>
<feature type="compositionally biased region" description="Acidic residues" evidence="1">
    <location>
        <begin position="192"/>
        <end position="204"/>
    </location>
</feature>
<sequence length="911" mass="100710">MSLRSHCCRPLDNMFSRTELELYIFSSISDDATTTTTTTTRTPRDCEFNGVRHAEGTLVEGAGGECQKCYCLNGVVNCTTVCAPAVEGCEPVMQEGHCCPVKYNCDDGIRTVSVDDVFKHIPVKVNTADHSKEFERLLPEWYTNMARKSPGGEEIIADRQDGQFLLENHKETSLASPEKSALTEENPKEQNSEDENDPAAEDEELQSRRQLPHPRKQISRLSPEDIANRRKQSRYTIQRRPNFPRRREPTQSLSFRFRQRIKQNNEQSKNDQTTEEPKLSPSSPTSSPSTNGTTTVSAQSSLDATTHQLHLSASLQMTADENINEEQTTVYEEYDSVTEANEDLVALNYGPVPGIVEVQDPNVQLKNSKVPDDSELLKSTSLEILTPKNLQGSSVSEFSISSPMSPTSIPITTSASSILITTEFEDQQVSEVIELGHPGEVFLLHNISELSTTTSLPNLPIKPDEQIEVGVGVNVKGSLEDAVRFGPILIFDNRVRTDRQQKDTNATELTEEMSQEGEESTVVTDIPEETTITIRDEISNEDKTAADNAMIDRELSTDYDTGTEELTTLFPTQPHFQDTTMKSLNETHSNLPLSVTDDLEYTFDNIPDYNDKEDIYPSYDITVGTSVLANSQGPPQSSGIGEVIPVDLEPEHKAPEPEETPVVEERPSILGTILDILTRTERPVRPKPVDIFPPPPPPPPPFRSPFRPRPRPEGRPNPRPDFVPPRFRFTPPPPPSPPVISDRVTTNESEANFLTSPPSPLPTSTSRPTIFTVQPDPPINAINRPAAGTSRPKPVINSPVHSSNERDRPIRPDFLPKPINNRPVAPSDILQGLPSKPVIEGGFLGMKDEEGVQPDLDYVYDTDGEPKLPPSLPNLKIIPFVAADAVTEGIGIAGDEFKESPLLLAETGKCC</sequence>
<dbReference type="EMBL" id="JAXCGZ010000147">
    <property type="protein sequence ID" value="KAK7086568.1"/>
    <property type="molecule type" value="Genomic_DNA"/>
</dbReference>
<feature type="region of interest" description="Disordered" evidence="1">
    <location>
        <begin position="171"/>
        <end position="297"/>
    </location>
</feature>
<feature type="region of interest" description="Disordered" evidence="1">
    <location>
        <begin position="678"/>
        <end position="833"/>
    </location>
</feature>
<feature type="compositionally biased region" description="Basic and acidic residues" evidence="1">
    <location>
        <begin position="678"/>
        <end position="688"/>
    </location>
</feature>
<organism evidence="2 3">
    <name type="scientific">Halocaridina rubra</name>
    <name type="common">Hawaiian red shrimp</name>
    <dbReference type="NCBI Taxonomy" id="373956"/>
    <lineage>
        <taxon>Eukaryota</taxon>
        <taxon>Metazoa</taxon>
        <taxon>Ecdysozoa</taxon>
        <taxon>Arthropoda</taxon>
        <taxon>Crustacea</taxon>
        <taxon>Multicrustacea</taxon>
        <taxon>Malacostraca</taxon>
        <taxon>Eumalacostraca</taxon>
        <taxon>Eucarida</taxon>
        <taxon>Decapoda</taxon>
        <taxon>Pleocyemata</taxon>
        <taxon>Caridea</taxon>
        <taxon>Atyoidea</taxon>
        <taxon>Atyidae</taxon>
        <taxon>Halocaridina</taxon>
    </lineage>
</organism>
<feature type="compositionally biased region" description="Basic and acidic residues" evidence="1">
    <location>
        <begin position="181"/>
        <end position="191"/>
    </location>
</feature>
<evidence type="ECO:0000313" key="2">
    <source>
        <dbReference type="EMBL" id="KAK7086568.1"/>
    </source>
</evidence>
<evidence type="ECO:0000256" key="1">
    <source>
        <dbReference type="SAM" id="MobiDB-lite"/>
    </source>
</evidence>
<dbReference type="Proteomes" id="UP001381693">
    <property type="component" value="Unassembled WGS sequence"/>
</dbReference>
<comment type="caution">
    <text evidence="2">The sequence shown here is derived from an EMBL/GenBank/DDBJ whole genome shotgun (WGS) entry which is preliminary data.</text>
</comment>
<evidence type="ECO:0000313" key="3">
    <source>
        <dbReference type="Proteomes" id="UP001381693"/>
    </source>
</evidence>
<feature type="compositionally biased region" description="Polar residues" evidence="1">
    <location>
        <begin position="262"/>
        <end position="271"/>
    </location>
</feature>
<dbReference type="SUPFAM" id="SSF57603">
    <property type="entry name" value="FnI-like domain"/>
    <property type="match status" value="1"/>
</dbReference>
<evidence type="ECO:0008006" key="4">
    <source>
        <dbReference type="Google" id="ProtNLM"/>
    </source>
</evidence>
<feature type="compositionally biased region" description="Polar residues" evidence="1">
    <location>
        <begin position="743"/>
        <end position="753"/>
    </location>
</feature>
<gene>
    <name evidence="2" type="ORF">SK128_017437</name>
</gene>
<feature type="compositionally biased region" description="Low complexity" evidence="1">
    <location>
        <begin position="279"/>
        <end position="297"/>
    </location>
</feature>
<reference evidence="2 3" key="1">
    <citation type="submission" date="2023-11" db="EMBL/GenBank/DDBJ databases">
        <title>Halocaridina rubra genome assembly.</title>
        <authorList>
            <person name="Smith C."/>
        </authorList>
    </citation>
    <scope>NUCLEOTIDE SEQUENCE [LARGE SCALE GENOMIC DNA]</scope>
    <source>
        <strain evidence="2">EP-1</strain>
        <tissue evidence="2">Whole</tissue>
    </source>
</reference>
<proteinExistence type="predicted"/>
<dbReference type="AlphaFoldDB" id="A0AAN9FU03"/>
<feature type="compositionally biased region" description="Pro residues" evidence="1">
    <location>
        <begin position="691"/>
        <end position="703"/>
    </location>
</feature>
<name>A0AAN9FU03_HALRR</name>
<feature type="compositionally biased region" description="Acidic residues" evidence="1">
    <location>
        <begin position="509"/>
        <end position="519"/>
    </location>
</feature>